<dbReference type="HOGENOM" id="CLU_3044313_0_0_11"/>
<name>A0A066Z1F3_9ACTN</name>
<keyword evidence="3" id="KW-1185">Reference proteome</keyword>
<evidence type="ECO:0000313" key="3">
    <source>
        <dbReference type="Proteomes" id="UP000027178"/>
    </source>
</evidence>
<dbReference type="EMBL" id="JNBY01000093">
    <property type="protein sequence ID" value="KDN84151.1"/>
    <property type="molecule type" value="Genomic_DNA"/>
</dbReference>
<reference evidence="2 3" key="1">
    <citation type="submission" date="2014-05" db="EMBL/GenBank/DDBJ databases">
        <title>Draft Genome Sequence of Kitasatospora cheerisanensis KCTC 2395.</title>
        <authorList>
            <person name="Nam D.H."/>
        </authorList>
    </citation>
    <scope>NUCLEOTIDE SEQUENCE [LARGE SCALE GENOMIC DNA]</scope>
    <source>
        <strain evidence="2 3">KCTC 2395</strain>
    </source>
</reference>
<dbReference type="PATRIC" id="fig|1348663.4.peg.3799"/>
<proteinExistence type="predicted"/>
<evidence type="ECO:0000256" key="1">
    <source>
        <dbReference type="SAM" id="MobiDB-lite"/>
    </source>
</evidence>
<sequence>MIGAGRIGSGHGSQGYVPALLRRPPVSLPRPVRPASGPKHCGPRSVVTMPGERS</sequence>
<accession>A0A066Z1F3</accession>
<protein>
    <submittedName>
        <fullName evidence="2">Uncharacterized protein</fullName>
    </submittedName>
</protein>
<evidence type="ECO:0000313" key="2">
    <source>
        <dbReference type="EMBL" id="KDN84151.1"/>
    </source>
</evidence>
<gene>
    <name evidence="2" type="ORF">KCH_39420</name>
</gene>
<dbReference type="AlphaFoldDB" id="A0A066Z1F3"/>
<comment type="caution">
    <text evidence="2">The sequence shown here is derived from an EMBL/GenBank/DDBJ whole genome shotgun (WGS) entry which is preliminary data.</text>
</comment>
<feature type="region of interest" description="Disordered" evidence="1">
    <location>
        <begin position="27"/>
        <end position="54"/>
    </location>
</feature>
<dbReference type="Proteomes" id="UP000027178">
    <property type="component" value="Unassembled WGS sequence"/>
</dbReference>
<organism evidence="2 3">
    <name type="scientific">Kitasatospora cheerisanensis KCTC 2395</name>
    <dbReference type="NCBI Taxonomy" id="1348663"/>
    <lineage>
        <taxon>Bacteria</taxon>
        <taxon>Bacillati</taxon>
        <taxon>Actinomycetota</taxon>
        <taxon>Actinomycetes</taxon>
        <taxon>Kitasatosporales</taxon>
        <taxon>Streptomycetaceae</taxon>
        <taxon>Kitasatospora</taxon>
    </lineage>
</organism>